<sequence>MRKVKQTEQETKFVYTKLCETARQILIEYMKVQWADIHHCRNQEWKVLVIMGGVFVALFVKGMQLPGQIAIIILGLIVCGVGIYISIAHWIISYSKVRVIEKCERELGIEATFRTGPLAVQGAMILLYFLLAGALFGFLVWLLSNLHLWPQTYSKNLLISIIVSILIFVGGFILCIYLNSRFRGSLKKSKERHPKFPLIAELSDLTKCLNLLGQRPLKLIANEFLEDESQWDKSRWSFSSTGEKIKDKKLLLNLKDEFQFSIGDEHSKQDFHVHHKVYEIFASYSKMEMTYFSDGREKIAQVSKGVFI</sequence>
<feature type="transmembrane region" description="Helical" evidence="1">
    <location>
        <begin position="69"/>
        <end position="92"/>
    </location>
</feature>
<name>X1GL24_9ZZZZ</name>
<feature type="transmembrane region" description="Helical" evidence="1">
    <location>
        <begin position="45"/>
        <end position="63"/>
    </location>
</feature>
<dbReference type="AlphaFoldDB" id="X1GL24"/>
<feature type="non-terminal residue" evidence="2">
    <location>
        <position position="308"/>
    </location>
</feature>
<protein>
    <submittedName>
        <fullName evidence="2">Uncharacterized protein</fullName>
    </submittedName>
</protein>
<comment type="caution">
    <text evidence="2">The sequence shown here is derived from an EMBL/GenBank/DDBJ whole genome shotgun (WGS) entry which is preliminary data.</text>
</comment>
<organism evidence="2">
    <name type="scientific">marine sediment metagenome</name>
    <dbReference type="NCBI Taxonomy" id="412755"/>
    <lineage>
        <taxon>unclassified sequences</taxon>
        <taxon>metagenomes</taxon>
        <taxon>ecological metagenomes</taxon>
    </lineage>
</organism>
<keyword evidence="1" id="KW-1133">Transmembrane helix</keyword>
<feature type="transmembrane region" description="Helical" evidence="1">
    <location>
        <begin position="123"/>
        <end position="144"/>
    </location>
</feature>
<feature type="transmembrane region" description="Helical" evidence="1">
    <location>
        <begin position="156"/>
        <end position="178"/>
    </location>
</feature>
<keyword evidence="1" id="KW-0472">Membrane</keyword>
<accession>X1GL24</accession>
<dbReference type="EMBL" id="BARU01006146">
    <property type="protein sequence ID" value="GAH45520.1"/>
    <property type="molecule type" value="Genomic_DNA"/>
</dbReference>
<proteinExistence type="predicted"/>
<reference evidence="2" key="1">
    <citation type="journal article" date="2014" name="Front. Microbiol.">
        <title>High frequency of phylogenetically diverse reductive dehalogenase-homologous genes in deep subseafloor sedimentary metagenomes.</title>
        <authorList>
            <person name="Kawai M."/>
            <person name="Futagami T."/>
            <person name="Toyoda A."/>
            <person name="Takaki Y."/>
            <person name="Nishi S."/>
            <person name="Hori S."/>
            <person name="Arai W."/>
            <person name="Tsubouchi T."/>
            <person name="Morono Y."/>
            <person name="Uchiyama I."/>
            <person name="Ito T."/>
            <person name="Fujiyama A."/>
            <person name="Inagaki F."/>
            <person name="Takami H."/>
        </authorList>
    </citation>
    <scope>NUCLEOTIDE SEQUENCE</scope>
    <source>
        <strain evidence="2">Expedition CK06-06</strain>
    </source>
</reference>
<evidence type="ECO:0000313" key="2">
    <source>
        <dbReference type="EMBL" id="GAH45520.1"/>
    </source>
</evidence>
<evidence type="ECO:0000256" key="1">
    <source>
        <dbReference type="SAM" id="Phobius"/>
    </source>
</evidence>
<keyword evidence="1" id="KW-0812">Transmembrane</keyword>
<gene>
    <name evidence="2" type="ORF">S03H2_12069</name>
</gene>